<dbReference type="InterPro" id="IPR051045">
    <property type="entry name" value="TonB-dependent_transducer"/>
</dbReference>
<dbReference type="OrthoDB" id="9812355at2"/>
<dbReference type="NCBIfam" id="TIGR01352">
    <property type="entry name" value="tonB_Cterm"/>
    <property type="match status" value="1"/>
</dbReference>
<accession>A0A1E5SYT3</accession>
<dbReference type="GO" id="GO:0015031">
    <property type="term" value="P:protein transport"/>
    <property type="evidence" value="ECO:0007669"/>
    <property type="project" value="UniProtKB-KW"/>
</dbReference>
<evidence type="ECO:0000256" key="4">
    <source>
        <dbReference type="ARBA" id="ARBA00022475"/>
    </source>
</evidence>
<evidence type="ECO:0000256" key="8">
    <source>
        <dbReference type="ARBA" id="ARBA00022989"/>
    </source>
</evidence>
<dbReference type="GO" id="GO:0098797">
    <property type="term" value="C:plasma membrane protein complex"/>
    <property type="evidence" value="ECO:0007669"/>
    <property type="project" value="TreeGrafter"/>
</dbReference>
<dbReference type="Gene3D" id="3.30.1150.10">
    <property type="match status" value="1"/>
</dbReference>
<evidence type="ECO:0000313" key="12">
    <source>
        <dbReference type="EMBL" id="OEK04289.1"/>
    </source>
</evidence>
<evidence type="ECO:0000259" key="11">
    <source>
        <dbReference type="PROSITE" id="PS52015"/>
    </source>
</evidence>
<evidence type="ECO:0000256" key="10">
    <source>
        <dbReference type="SAM" id="SignalP"/>
    </source>
</evidence>
<keyword evidence="3" id="KW-0813">Transport</keyword>
<evidence type="ECO:0000256" key="2">
    <source>
        <dbReference type="ARBA" id="ARBA00006555"/>
    </source>
</evidence>
<evidence type="ECO:0000256" key="9">
    <source>
        <dbReference type="ARBA" id="ARBA00023136"/>
    </source>
</evidence>
<keyword evidence="5" id="KW-0997">Cell inner membrane</keyword>
<comment type="caution">
    <text evidence="12">The sequence shown here is derived from an EMBL/GenBank/DDBJ whole genome shotgun (WGS) entry which is preliminary data.</text>
</comment>
<evidence type="ECO:0000256" key="1">
    <source>
        <dbReference type="ARBA" id="ARBA00004383"/>
    </source>
</evidence>
<feature type="signal peptide" evidence="10">
    <location>
        <begin position="1"/>
        <end position="19"/>
    </location>
</feature>
<feature type="chain" id="PRO_5009185708" description="TonB C-terminal domain-containing protein" evidence="10">
    <location>
        <begin position="20"/>
        <end position="321"/>
    </location>
</feature>
<keyword evidence="6" id="KW-0812">Transmembrane</keyword>
<evidence type="ECO:0000256" key="7">
    <source>
        <dbReference type="ARBA" id="ARBA00022927"/>
    </source>
</evidence>
<gene>
    <name evidence="12" type="ORF">BFP71_12460</name>
</gene>
<dbReference type="GO" id="GO:0055085">
    <property type="term" value="P:transmembrane transport"/>
    <property type="evidence" value="ECO:0007669"/>
    <property type="project" value="InterPro"/>
</dbReference>
<keyword evidence="10" id="KW-0732">Signal</keyword>
<dbReference type="Gene3D" id="3.90.930.1">
    <property type="match status" value="1"/>
</dbReference>
<dbReference type="SUPFAM" id="SSF82185">
    <property type="entry name" value="Histone H3 K4-specific methyltransferase SET7/9 N-terminal domain"/>
    <property type="match status" value="1"/>
</dbReference>
<dbReference type="STRING" id="1563681.BFP71_12460"/>
<dbReference type="InterPro" id="IPR006260">
    <property type="entry name" value="TonB/TolA_C"/>
</dbReference>
<name>A0A1E5SYT3_9BACT</name>
<dbReference type="GO" id="GO:0031992">
    <property type="term" value="F:energy transducer activity"/>
    <property type="evidence" value="ECO:0007669"/>
    <property type="project" value="TreeGrafter"/>
</dbReference>
<protein>
    <recommendedName>
        <fullName evidence="11">TonB C-terminal domain-containing protein</fullName>
    </recommendedName>
</protein>
<comment type="subcellular location">
    <subcellularLocation>
        <location evidence="1">Cell inner membrane</location>
        <topology evidence="1">Single-pass membrane protein</topology>
        <orientation evidence="1">Periplasmic side</orientation>
    </subcellularLocation>
</comment>
<dbReference type="PROSITE" id="PS52015">
    <property type="entry name" value="TONB_CTD"/>
    <property type="match status" value="1"/>
</dbReference>
<keyword evidence="4" id="KW-1003">Cell membrane</keyword>
<dbReference type="AlphaFoldDB" id="A0A1E5SYT3"/>
<evidence type="ECO:0000256" key="3">
    <source>
        <dbReference type="ARBA" id="ARBA00022448"/>
    </source>
</evidence>
<organism evidence="12 13">
    <name type="scientific">Roseivirga misakiensis</name>
    <dbReference type="NCBI Taxonomy" id="1563681"/>
    <lineage>
        <taxon>Bacteria</taxon>
        <taxon>Pseudomonadati</taxon>
        <taxon>Bacteroidota</taxon>
        <taxon>Cytophagia</taxon>
        <taxon>Cytophagales</taxon>
        <taxon>Roseivirgaceae</taxon>
        <taxon>Roseivirga</taxon>
    </lineage>
</organism>
<proteinExistence type="inferred from homology"/>
<dbReference type="PANTHER" id="PTHR33446">
    <property type="entry name" value="PROTEIN TONB-RELATED"/>
    <property type="match status" value="1"/>
</dbReference>
<feature type="domain" description="TonB C-terminal" evidence="11">
    <location>
        <begin position="231"/>
        <end position="321"/>
    </location>
</feature>
<dbReference type="PANTHER" id="PTHR33446:SF2">
    <property type="entry name" value="PROTEIN TONB"/>
    <property type="match status" value="1"/>
</dbReference>
<comment type="similarity">
    <text evidence="2">Belongs to the TonB family.</text>
</comment>
<evidence type="ECO:0000256" key="6">
    <source>
        <dbReference type="ARBA" id="ARBA00022692"/>
    </source>
</evidence>
<keyword evidence="7" id="KW-0653">Protein transport</keyword>
<evidence type="ECO:0000256" key="5">
    <source>
        <dbReference type="ARBA" id="ARBA00022519"/>
    </source>
</evidence>
<keyword evidence="9" id="KW-0472">Membrane</keyword>
<dbReference type="InterPro" id="IPR037682">
    <property type="entry name" value="TonB_C"/>
</dbReference>
<dbReference type="Proteomes" id="UP000095552">
    <property type="component" value="Unassembled WGS sequence"/>
</dbReference>
<dbReference type="Pfam" id="PF03544">
    <property type="entry name" value="TonB_C"/>
    <property type="match status" value="1"/>
</dbReference>
<evidence type="ECO:0000313" key="13">
    <source>
        <dbReference type="Proteomes" id="UP000095552"/>
    </source>
</evidence>
<sequence>MLKHQITILLLLYPFATLAQSDTTFYSSSGGKIGPNSTAKVAYYELNAGFDRNGLIKQYYPDHSLYGEVYYFNNRSNGTHKKYYKNGQIKEQRGLGEGENESLITRWYQNGQKRSENIYTYQEGERITRRTTSGGSFVDLLINSWDSLGNQQVKDGSGIFNATIFKNSNYLERGEYVDGKKVGLWTGIKVNKLDYEENYNRNGELVSGKSYDNGGAVFTYNTLETPAAYPDGEKKWARFLQKNLKYPKIARRNKIEGSVVLSFVVDQTGQILDIQVMSGIGSGCDEEAMRVLKLSKKWLPAIQRGRKVKSSMMLRLDFRMR</sequence>
<dbReference type="SUPFAM" id="SSF74653">
    <property type="entry name" value="TolA/TonB C-terminal domain"/>
    <property type="match status" value="1"/>
</dbReference>
<keyword evidence="8" id="KW-1133">Transmembrane helix</keyword>
<dbReference type="EMBL" id="MDGQ01000005">
    <property type="protein sequence ID" value="OEK04289.1"/>
    <property type="molecule type" value="Genomic_DNA"/>
</dbReference>
<keyword evidence="13" id="KW-1185">Reference proteome</keyword>
<reference evidence="12 13" key="1">
    <citation type="submission" date="2016-08" db="EMBL/GenBank/DDBJ databases">
        <title>Draft genome of Fabibacter sp. strain SK-8.</title>
        <authorList>
            <person name="Wong S.-K."/>
            <person name="Hamasaki K."/>
            <person name="Yoshizawa S."/>
        </authorList>
    </citation>
    <scope>NUCLEOTIDE SEQUENCE [LARGE SCALE GENOMIC DNA]</scope>
    <source>
        <strain evidence="12 13">SK-8</strain>
    </source>
</reference>